<dbReference type="InterPro" id="IPR011829">
    <property type="entry name" value="TTC_DH"/>
</dbReference>
<evidence type="ECO:0000313" key="12">
    <source>
        <dbReference type="Proteomes" id="UP000321805"/>
    </source>
</evidence>
<organism evidence="11 12">
    <name type="scientific">Baekduia soli</name>
    <dbReference type="NCBI Taxonomy" id="496014"/>
    <lineage>
        <taxon>Bacteria</taxon>
        <taxon>Bacillati</taxon>
        <taxon>Actinomycetota</taxon>
        <taxon>Thermoleophilia</taxon>
        <taxon>Solirubrobacterales</taxon>
        <taxon>Baekduiaceae</taxon>
        <taxon>Baekduia</taxon>
    </lineage>
</organism>
<evidence type="ECO:0000256" key="7">
    <source>
        <dbReference type="ARBA" id="ARBA00023027"/>
    </source>
</evidence>
<keyword evidence="12" id="KW-1185">Reference proteome</keyword>
<keyword evidence="8" id="KW-0464">Manganese</keyword>
<dbReference type="Pfam" id="PF00180">
    <property type="entry name" value="Iso_dh"/>
    <property type="match status" value="1"/>
</dbReference>
<dbReference type="PROSITE" id="PS00470">
    <property type="entry name" value="IDH_IMDH"/>
    <property type="match status" value="1"/>
</dbReference>
<evidence type="ECO:0000256" key="2">
    <source>
        <dbReference type="ARBA" id="ARBA00001946"/>
    </source>
</evidence>
<evidence type="ECO:0000313" key="11">
    <source>
        <dbReference type="EMBL" id="QEC48418.1"/>
    </source>
</evidence>
<comment type="catalytic activity">
    <reaction evidence="9">
        <text>(R)-malate + NAD(+) = pyruvate + CO2 + NADH</text>
        <dbReference type="Rhea" id="RHEA:18365"/>
        <dbReference type="ChEBI" id="CHEBI:15361"/>
        <dbReference type="ChEBI" id="CHEBI:15588"/>
        <dbReference type="ChEBI" id="CHEBI:16526"/>
        <dbReference type="ChEBI" id="CHEBI:57540"/>
        <dbReference type="ChEBI" id="CHEBI:57945"/>
        <dbReference type="EC" id="1.1.1.83"/>
    </reaction>
</comment>
<keyword evidence="7" id="KW-0520">NAD</keyword>
<proteinExistence type="inferred from homology"/>
<dbReference type="EMBL" id="CP042430">
    <property type="protein sequence ID" value="QEC48418.1"/>
    <property type="molecule type" value="Genomic_DNA"/>
</dbReference>
<dbReference type="EC" id="1.1.1.83" evidence="4"/>
<dbReference type="AlphaFoldDB" id="A0A5B8U6F1"/>
<dbReference type="NCBIfam" id="TIGR02089">
    <property type="entry name" value="TTC"/>
    <property type="match status" value="1"/>
</dbReference>
<evidence type="ECO:0000256" key="4">
    <source>
        <dbReference type="ARBA" id="ARBA00013126"/>
    </source>
</evidence>
<dbReference type="SMART" id="SM01329">
    <property type="entry name" value="Iso_dh"/>
    <property type="match status" value="1"/>
</dbReference>
<evidence type="ECO:0000256" key="6">
    <source>
        <dbReference type="ARBA" id="ARBA00023002"/>
    </source>
</evidence>
<dbReference type="PANTHER" id="PTHR43275:SF1">
    <property type="entry name" value="D-MALATE DEHYDROGENASE [DECARBOXYLATING]"/>
    <property type="match status" value="1"/>
</dbReference>
<dbReference type="GO" id="GO:0051287">
    <property type="term" value="F:NAD binding"/>
    <property type="evidence" value="ECO:0007669"/>
    <property type="project" value="InterPro"/>
</dbReference>
<comment type="similarity">
    <text evidence="3">Belongs to the isocitrate and isopropylmalate dehydrogenases family.</text>
</comment>
<dbReference type="InterPro" id="IPR024084">
    <property type="entry name" value="IsoPropMal-DH-like_dom"/>
</dbReference>
<comment type="cofactor">
    <cofactor evidence="2">
        <name>Mg(2+)</name>
        <dbReference type="ChEBI" id="CHEBI:18420"/>
    </cofactor>
</comment>
<protein>
    <recommendedName>
        <fullName evidence="4">D-malate dehydrogenase (decarboxylating)</fullName>
        <ecNumber evidence="4">1.1.1.83</ecNumber>
    </recommendedName>
</protein>
<gene>
    <name evidence="11" type="ORF">FSW04_13135</name>
</gene>
<dbReference type="InterPro" id="IPR019818">
    <property type="entry name" value="IsoCit/isopropylmalate_DH_CS"/>
</dbReference>
<dbReference type="RefSeq" id="WP_146919930.1">
    <property type="nucleotide sequence ID" value="NZ_CP042430.1"/>
</dbReference>
<sequence length="359" mass="37136">MAAGGGRAHRIAVVAGDGIGPEVMPEAVSALETVARLHGIALDIVPFDWGSERYLAHGSVMPADAPEQLGGFDAILAGPIGDPRVPDTVTVWGYILALRQAFDQYVNLRPVRLMAGVPGPLAGVGPGDLDIVFVRENTEGEYSGAGGRLHAGHDAELAVETSVFTRGGIERIVRYAFEHARAHGRRHVTSATKSNALRHAMPLWDECFARVAADYPDITTDSCLIDALTARMVTRPGSLDVVVASNLFGDILTDLGAALCGSMGIAPSANLDPTRQHPSLFQAIHGSAPDIAGQGIANPVGELWSGALALEFLGEHEAAAALLAAIEATVADPATRTRDLGGTASTAEAGAAVRAALGG</sequence>
<dbReference type="Proteomes" id="UP000321805">
    <property type="component" value="Chromosome"/>
</dbReference>
<accession>A0A5B8U6F1</accession>
<feature type="domain" description="Isopropylmalate dehydrogenase-like" evidence="10">
    <location>
        <begin position="10"/>
        <end position="353"/>
    </location>
</feature>
<keyword evidence="5" id="KW-0479">Metal-binding</keyword>
<evidence type="ECO:0000256" key="9">
    <source>
        <dbReference type="ARBA" id="ARBA00049301"/>
    </source>
</evidence>
<evidence type="ECO:0000256" key="3">
    <source>
        <dbReference type="ARBA" id="ARBA00007769"/>
    </source>
</evidence>
<dbReference type="GO" id="GO:0046553">
    <property type="term" value="F:D-malate dehydrogenase (decarboxylating) (NAD+) activity"/>
    <property type="evidence" value="ECO:0007669"/>
    <property type="project" value="UniProtKB-EC"/>
</dbReference>
<name>A0A5B8U6F1_9ACTN</name>
<dbReference type="Gene3D" id="3.40.718.10">
    <property type="entry name" value="Isopropylmalate Dehydrogenase"/>
    <property type="match status" value="1"/>
</dbReference>
<dbReference type="PANTHER" id="PTHR43275">
    <property type="entry name" value="D-MALATE DEHYDROGENASE [DECARBOXYLATING]"/>
    <property type="match status" value="1"/>
</dbReference>
<evidence type="ECO:0000256" key="8">
    <source>
        <dbReference type="ARBA" id="ARBA00023211"/>
    </source>
</evidence>
<dbReference type="SUPFAM" id="SSF53659">
    <property type="entry name" value="Isocitrate/Isopropylmalate dehydrogenase-like"/>
    <property type="match status" value="1"/>
</dbReference>
<dbReference type="OrthoDB" id="5289857at2"/>
<keyword evidence="6 11" id="KW-0560">Oxidoreductase</keyword>
<dbReference type="GO" id="GO:0000287">
    <property type="term" value="F:magnesium ion binding"/>
    <property type="evidence" value="ECO:0007669"/>
    <property type="project" value="InterPro"/>
</dbReference>
<dbReference type="InterPro" id="IPR050501">
    <property type="entry name" value="ICDH/IPMDH"/>
</dbReference>
<reference evidence="11 12" key="1">
    <citation type="journal article" date="2018" name="J. Microbiol.">
        <title>Baekduia soli gen. nov., sp. nov., a novel bacterium isolated from the soil of Baekdu Mountain and proposal of a novel family name, Baekduiaceae fam. nov.</title>
        <authorList>
            <person name="An D.S."/>
            <person name="Siddiqi M.Z."/>
            <person name="Kim K.H."/>
            <person name="Yu H.S."/>
            <person name="Im W.T."/>
        </authorList>
    </citation>
    <scope>NUCLEOTIDE SEQUENCE [LARGE SCALE GENOMIC DNA]</scope>
    <source>
        <strain evidence="11 12">BR7-21</strain>
    </source>
</reference>
<comment type="cofactor">
    <cofactor evidence="1">
        <name>Mn(2+)</name>
        <dbReference type="ChEBI" id="CHEBI:29035"/>
    </cofactor>
</comment>
<evidence type="ECO:0000259" key="10">
    <source>
        <dbReference type="SMART" id="SM01329"/>
    </source>
</evidence>
<dbReference type="KEGG" id="bsol:FSW04_13135"/>
<evidence type="ECO:0000256" key="5">
    <source>
        <dbReference type="ARBA" id="ARBA00022723"/>
    </source>
</evidence>
<evidence type="ECO:0000256" key="1">
    <source>
        <dbReference type="ARBA" id="ARBA00001936"/>
    </source>
</evidence>